<dbReference type="PANTHER" id="PTHR30537">
    <property type="entry name" value="HTH-TYPE TRANSCRIPTIONAL REGULATOR"/>
    <property type="match status" value="1"/>
</dbReference>
<dbReference type="Gene3D" id="1.10.10.10">
    <property type="entry name" value="Winged helix-like DNA-binding domain superfamily/Winged helix DNA-binding domain"/>
    <property type="match status" value="1"/>
</dbReference>
<comment type="caution">
    <text evidence="6">The sequence shown here is derived from an EMBL/GenBank/DDBJ whole genome shotgun (WGS) entry which is preliminary data.</text>
</comment>
<keyword evidence="3" id="KW-0238">DNA-binding</keyword>
<evidence type="ECO:0000259" key="5">
    <source>
        <dbReference type="PROSITE" id="PS50931"/>
    </source>
</evidence>
<accession>A0A0F9FPX2</accession>
<dbReference type="GO" id="GO:0003700">
    <property type="term" value="F:DNA-binding transcription factor activity"/>
    <property type="evidence" value="ECO:0007669"/>
    <property type="project" value="InterPro"/>
</dbReference>
<gene>
    <name evidence="6" type="ORF">LCGC14_1926410</name>
</gene>
<keyword evidence="4" id="KW-0804">Transcription</keyword>
<dbReference type="AlphaFoldDB" id="A0A0F9FPX2"/>
<organism evidence="6">
    <name type="scientific">marine sediment metagenome</name>
    <dbReference type="NCBI Taxonomy" id="412755"/>
    <lineage>
        <taxon>unclassified sequences</taxon>
        <taxon>metagenomes</taxon>
        <taxon>ecological metagenomes</taxon>
    </lineage>
</organism>
<dbReference type="SUPFAM" id="SSF46785">
    <property type="entry name" value="Winged helix' DNA-binding domain"/>
    <property type="match status" value="1"/>
</dbReference>
<keyword evidence="2" id="KW-0805">Transcription regulation</keyword>
<comment type="similarity">
    <text evidence="1">Belongs to the LysR transcriptional regulatory family.</text>
</comment>
<evidence type="ECO:0000313" key="6">
    <source>
        <dbReference type="EMBL" id="KKL88268.1"/>
    </source>
</evidence>
<dbReference type="Gene3D" id="3.40.190.10">
    <property type="entry name" value="Periplasmic binding protein-like II"/>
    <property type="match status" value="2"/>
</dbReference>
<proteinExistence type="inferred from homology"/>
<dbReference type="InterPro" id="IPR000847">
    <property type="entry name" value="LysR_HTH_N"/>
</dbReference>
<dbReference type="Pfam" id="PF03466">
    <property type="entry name" value="LysR_substrate"/>
    <property type="match status" value="1"/>
</dbReference>
<dbReference type="Pfam" id="PF00126">
    <property type="entry name" value="HTH_1"/>
    <property type="match status" value="1"/>
</dbReference>
<name>A0A0F9FPX2_9ZZZZ</name>
<protein>
    <recommendedName>
        <fullName evidence="5">HTH lysR-type domain-containing protein</fullName>
    </recommendedName>
</protein>
<dbReference type="PRINTS" id="PR00039">
    <property type="entry name" value="HTHLYSR"/>
</dbReference>
<dbReference type="GO" id="GO:0043565">
    <property type="term" value="F:sequence-specific DNA binding"/>
    <property type="evidence" value="ECO:0007669"/>
    <property type="project" value="TreeGrafter"/>
</dbReference>
<dbReference type="InterPro" id="IPR036388">
    <property type="entry name" value="WH-like_DNA-bd_sf"/>
</dbReference>
<dbReference type="GO" id="GO:0006351">
    <property type="term" value="P:DNA-templated transcription"/>
    <property type="evidence" value="ECO:0007669"/>
    <property type="project" value="TreeGrafter"/>
</dbReference>
<dbReference type="InterPro" id="IPR005119">
    <property type="entry name" value="LysR_subst-bd"/>
</dbReference>
<evidence type="ECO:0000256" key="2">
    <source>
        <dbReference type="ARBA" id="ARBA00023015"/>
    </source>
</evidence>
<dbReference type="PANTHER" id="PTHR30537:SF74">
    <property type="entry name" value="HTH-TYPE TRANSCRIPTIONAL REGULATOR TRPI"/>
    <property type="match status" value="1"/>
</dbReference>
<evidence type="ECO:0000256" key="3">
    <source>
        <dbReference type="ARBA" id="ARBA00023125"/>
    </source>
</evidence>
<dbReference type="EMBL" id="LAZR01020612">
    <property type="protein sequence ID" value="KKL88268.1"/>
    <property type="molecule type" value="Genomic_DNA"/>
</dbReference>
<sequence length="292" mass="33405">MARPIRNINSIQVFNITSETGNVTRAAQLMNISQSSVSYHIKKLESDLGYRLFRRGKHGLTLTEEGLELSRHVERGLNMIQAGLDRVATQTGSIRIALLPMFSSRWLSSRLGNLMEQHADMRLSMHNHNNNYTRMPDPANFADVGIQWGTGDWKGFEVPPLWPESMALVCSPAYLEAHPIKTAKDVYDCTLLHVDDTGMWEEWFALNAMSLKSTQPQMMLEDRHFQLSSTINGLGMSLFAAWLVRDELESGVLVSPFRSNFETSYAYHLVLPEVEEQPVHVRKFRDWLLRIR</sequence>
<feature type="domain" description="HTH lysR-type" evidence="5">
    <location>
        <begin position="6"/>
        <end position="63"/>
    </location>
</feature>
<dbReference type="SUPFAM" id="SSF53850">
    <property type="entry name" value="Periplasmic binding protein-like II"/>
    <property type="match status" value="1"/>
</dbReference>
<dbReference type="InterPro" id="IPR058163">
    <property type="entry name" value="LysR-type_TF_proteobact-type"/>
</dbReference>
<dbReference type="InterPro" id="IPR036390">
    <property type="entry name" value="WH_DNA-bd_sf"/>
</dbReference>
<evidence type="ECO:0000256" key="1">
    <source>
        <dbReference type="ARBA" id="ARBA00009437"/>
    </source>
</evidence>
<reference evidence="6" key="1">
    <citation type="journal article" date="2015" name="Nature">
        <title>Complex archaea that bridge the gap between prokaryotes and eukaryotes.</title>
        <authorList>
            <person name="Spang A."/>
            <person name="Saw J.H."/>
            <person name="Jorgensen S.L."/>
            <person name="Zaremba-Niedzwiedzka K."/>
            <person name="Martijn J."/>
            <person name="Lind A.E."/>
            <person name="van Eijk R."/>
            <person name="Schleper C."/>
            <person name="Guy L."/>
            <person name="Ettema T.J."/>
        </authorList>
    </citation>
    <scope>NUCLEOTIDE SEQUENCE</scope>
</reference>
<dbReference type="PROSITE" id="PS50931">
    <property type="entry name" value="HTH_LYSR"/>
    <property type="match status" value="1"/>
</dbReference>
<evidence type="ECO:0000256" key="4">
    <source>
        <dbReference type="ARBA" id="ARBA00023163"/>
    </source>
</evidence>